<dbReference type="InterPro" id="IPR041371">
    <property type="entry name" value="GH92_N"/>
</dbReference>
<dbReference type="Proteomes" id="UP001501285">
    <property type="component" value="Unassembled WGS sequence"/>
</dbReference>
<feature type="signal peptide" evidence="2">
    <location>
        <begin position="1"/>
        <end position="23"/>
    </location>
</feature>
<proteinExistence type="predicted"/>
<dbReference type="InterPro" id="IPR014718">
    <property type="entry name" value="GH-type_carb-bd"/>
</dbReference>
<evidence type="ECO:0000313" key="5">
    <source>
        <dbReference type="EMBL" id="GAA2039702.1"/>
    </source>
</evidence>
<dbReference type="InterPro" id="IPR005887">
    <property type="entry name" value="GH92_a_mannosidase_put"/>
</dbReference>
<dbReference type="Gene3D" id="3.30.2080.10">
    <property type="entry name" value="GH92 mannosidase domain"/>
    <property type="match status" value="1"/>
</dbReference>
<dbReference type="InterPro" id="IPR050883">
    <property type="entry name" value="PNGase"/>
</dbReference>
<dbReference type="Pfam" id="PF07971">
    <property type="entry name" value="Glyco_hydro_92"/>
    <property type="match status" value="1"/>
</dbReference>
<accession>A0ABN2USZ0</accession>
<keyword evidence="5" id="KW-0378">Hydrolase</keyword>
<dbReference type="PANTHER" id="PTHR12143">
    <property type="entry name" value="PEPTIDE N-GLYCANASE PNGASE -RELATED"/>
    <property type="match status" value="1"/>
</dbReference>
<feature type="chain" id="PRO_5046453787" evidence="2">
    <location>
        <begin position="24"/>
        <end position="1094"/>
    </location>
</feature>
<dbReference type="Gene3D" id="1.20.1610.10">
    <property type="entry name" value="alpha-1,2-mannosidases domains"/>
    <property type="match status" value="1"/>
</dbReference>
<comment type="caution">
    <text evidence="5">The sequence shown here is derived from an EMBL/GenBank/DDBJ whole genome shotgun (WGS) entry which is preliminary data.</text>
</comment>
<sequence>MRLVLRSVGTVVLAATALGPALATGSPPAAAAATDPLVRSVNPFIGTQDNGNTFPGASAPFGMVQVSPDTGGEGGYDYSQNAIYGFSQTHLSGVGCPVVGELPVMPTTGAVTTVDPTRYRSTYSHTDEHAEPGYYRVGLPTYGVQAELTATDRTGWQRFSFPAGKQANVLLNTGKANMKVFDSEVHVVGDRVVEGRIHDGNFCAGKDQHTVWFRAEFDRPFDTFGTWSGSTLTSGRRDAATTGGGNGAALTFPAGTSSVTMKVGLSYTGAEGARANLAKETGDGFDFDATRAALTQRWEEQLGHARITGGTEQRRTAYYTALYHSLMHPNLASDVDGTYHGWDGKNHVAQGYTPRQNFSLWDTYRPQNQLLEVLAPDVARDSYLSVLAIGREGGWLPRWALVNSETNIMTGDPVTPFLVEGWSKGFLAGHEDEAYALLKQNATERPPADSQYNGRSGQPYYEKLGYIPYGLQVGTDCVSHGGDNDCAHPASATMEYSAADASLAIMAKALGHAADATMFTERSGWYKNLWDAGTKTFRPRLADGTWLDPYDPVEAAHAFHEGGSYQYQWLAPQDPAGLVDIMGGRAATEKRLDDFFAYDKLLTDPAGTARTDWIEATYAYYSKPTYNPNNEPDLLAPYVYAWVQQPAKIATVARAAFTLFTDGADGMTGNDDLGTMSAWYVFSSWGLYPTMSGANYFVVSSPQFERVDIDVASPTTARTGQGGRLTITAPGVSDENRYVQTLTVDGDKSTRSWVGWDAIRSGGTLAHTVGSTPSRWGTRPSDVPPSAVQAGRDPRLSLSMSAHPDPVVVPTGARQARFTVDLVGQAPKSLPVDVSVTAPDGWRATPGPNGDGATVLHSNGVPSSASLAVTLTLPAGLGVGSHEVTVTASAPGVDPVTKVVTVQLQEALGCLSGATGCAVDLGEARNHDGTATVSAPDEGNFDGGGWSYDAALLPTAGAWDWNGVTYAAPVTSGTTPNFVEGRGQTLLVPAASRTAVHVVGSTHNGDVTTALRLTYTDGSVASVPVSLTDWAAGSGHNGNQVAIAMDHRIKRGSGVDGPPVQLFGTTVAADPAKQLQSVTLPNDARFEVYAVSLG</sequence>
<evidence type="ECO:0000256" key="1">
    <source>
        <dbReference type="SAM" id="MobiDB-lite"/>
    </source>
</evidence>
<evidence type="ECO:0000259" key="3">
    <source>
        <dbReference type="Pfam" id="PF07971"/>
    </source>
</evidence>
<dbReference type="SUPFAM" id="SSF48208">
    <property type="entry name" value="Six-hairpin glycosidases"/>
    <property type="match status" value="1"/>
</dbReference>
<organism evidence="5 6">
    <name type="scientific">Terrabacter terrae</name>
    <dbReference type="NCBI Taxonomy" id="318434"/>
    <lineage>
        <taxon>Bacteria</taxon>
        <taxon>Bacillati</taxon>
        <taxon>Actinomycetota</taxon>
        <taxon>Actinomycetes</taxon>
        <taxon>Micrococcales</taxon>
        <taxon>Intrasporangiaceae</taxon>
        <taxon>Terrabacter</taxon>
    </lineage>
</organism>
<protein>
    <submittedName>
        <fullName evidence="5">GH92 family glycosyl hydrolase</fullName>
    </submittedName>
</protein>
<feature type="region of interest" description="Disordered" evidence="1">
    <location>
        <begin position="771"/>
        <end position="791"/>
    </location>
</feature>
<dbReference type="RefSeq" id="WP_343993825.1">
    <property type="nucleotide sequence ID" value="NZ_BAAANB010000021.1"/>
</dbReference>
<dbReference type="PANTHER" id="PTHR12143:SF39">
    <property type="entry name" value="SECRETED PROTEIN"/>
    <property type="match status" value="1"/>
</dbReference>
<dbReference type="NCBIfam" id="TIGR01180">
    <property type="entry name" value="aman2_put"/>
    <property type="match status" value="1"/>
</dbReference>
<dbReference type="EMBL" id="BAAANB010000021">
    <property type="protein sequence ID" value="GAA2039702.1"/>
    <property type="molecule type" value="Genomic_DNA"/>
</dbReference>
<keyword evidence="6" id="KW-1185">Reference proteome</keyword>
<reference evidence="5 6" key="1">
    <citation type="journal article" date="2019" name="Int. J. Syst. Evol. Microbiol.">
        <title>The Global Catalogue of Microorganisms (GCM) 10K type strain sequencing project: providing services to taxonomists for standard genome sequencing and annotation.</title>
        <authorList>
            <consortium name="The Broad Institute Genomics Platform"/>
            <consortium name="The Broad Institute Genome Sequencing Center for Infectious Disease"/>
            <person name="Wu L."/>
            <person name="Ma J."/>
        </authorList>
    </citation>
    <scope>NUCLEOTIDE SEQUENCE [LARGE SCALE GENOMIC DNA]</scope>
    <source>
        <strain evidence="5 6">JCM 14283</strain>
    </source>
</reference>
<evidence type="ECO:0000259" key="4">
    <source>
        <dbReference type="Pfam" id="PF17678"/>
    </source>
</evidence>
<gene>
    <name evidence="5" type="ORF">GCM10009740_35650</name>
</gene>
<evidence type="ECO:0000256" key="2">
    <source>
        <dbReference type="SAM" id="SignalP"/>
    </source>
</evidence>
<dbReference type="Gene3D" id="2.70.98.10">
    <property type="match status" value="1"/>
</dbReference>
<keyword evidence="2" id="KW-0732">Signal</keyword>
<dbReference type="GO" id="GO:0016787">
    <property type="term" value="F:hydrolase activity"/>
    <property type="evidence" value="ECO:0007669"/>
    <property type="project" value="UniProtKB-KW"/>
</dbReference>
<dbReference type="Gene3D" id="1.20.1050.60">
    <property type="entry name" value="alpha-1,2-mannosidase"/>
    <property type="match status" value="1"/>
</dbReference>
<dbReference type="InterPro" id="IPR008928">
    <property type="entry name" value="6-hairpin_glycosidase_sf"/>
</dbReference>
<evidence type="ECO:0000313" key="6">
    <source>
        <dbReference type="Proteomes" id="UP001501285"/>
    </source>
</evidence>
<dbReference type="Pfam" id="PF17678">
    <property type="entry name" value="Glyco_hydro_92N"/>
    <property type="match status" value="1"/>
</dbReference>
<feature type="domain" description="Glycosyl hydrolase family 92" evidence="3">
    <location>
        <begin position="272"/>
        <end position="770"/>
    </location>
</feature>
<name>A0ABN2USZ0_9MICO</name>
<feature type="domain" description="Glycosyl hydrolase family 92 N-terminal" evidence="4">
    <location>
        <begin position="41"/>
        <end position="266"/>
    </location>
</feature>
<dbReference type="InterPro" id="IPR012939">
    <property type="entry name" value="Glyco_hydro_92"/>
</dbReference>